<name>A0A9W7B7W6_9STRA</name>
<feature type="chain" id="PRO_5040927372" description="Transmembrane protein" evidence="2">
    <location>
        <begin position="19"/>
        <end position="269"/>
    </location>
</feature>
<comment type="caution">
    <text evidence="3">The sequence shown here is derived from an EMBL/GenBank/DDBJ whole genome shotgun (WGS) entry which is preliminary data.</text>
</comment>
<protein>
    <recommendedName>
        <fullName evidence="5">Transmembrane protein</fullName>
    </recommendedName>
</protein>
<keyword evidence="1" id="KW-1133">Transmembrane helix</keyword>
<evidence type="ECO:0000256" key="2">
    <source>
        <dbReference type="SAM" id="SignalP"/>
    </source>
</evidence>
<dbReference type="OrthoDB" id="10572420at2759"/>
<dbReference type="AlphaFoldDB" id="A0A9W7B7W6"/>
<accession>A0A9W7B7W6</accession>
<feature type="transmembrane region" description="Helical" evidence="1">
    <location>
        <begin position="74"/>
        <end position="97"/>
    </location>
</feature>
<keyword evidence="1" id="KW-0472">Membrane</keyword>
<gene>
    <name evidence="3" type="ORF">TrST_g11625</name>
</gene>
<keyword evidence="2" id="KW-0732">Signal</keyword>
<feature type="transmembrane region" description="Helical" evidence="1">
    <location>
        <begin position="244"/>
        <end position="266"/>
    </location>
</feature>
<reference evidence="4" key="1">
    <citation type="journal article" date="2023" name="Commun. Biol.">
        <title>Genome analysis of Parmales, the sister group of diatoms, reveals the evolutionary specialization of diatoms from phago-mixotrophs to photoautotrophs.</title>
        <authorList>
            <person name="Ban H."/>
            <person name="Sato S."/>
            <person name="Yoshikawa S."/>
            <person name="Yamada K."/>
            <person name="Nakamura Y."/>
            <person name="Ichinomiya M."/>
            <person name="Sato N."/>
            <person name="Blanc-Mathieu R."/>
            <person name="Endo H."/>
            <person name="Kuwata A."/>
            <person name="Ogata H."/>
        </authorList>
    </citation>
    <scope>NUCLEOTIDE SEQUENCE [LARGE SCALE GENOMIC DNA]</scope>
    <source>
        <strain evidence="4">NIES 3701</strain>
    </source>
</reference>
<keyword evidence="4" id="KW-1185">Reference proteome</keyword>
<dbReference type="EMBL" id="BRXY01000308">
    <property type="protein sequence ID" value="GMH85856.1"/>
    <property type="molecule type" value="Genomic_DNA"/>
</dbReference>
<evidence type="ECO:0008006" key="5">
    <source>
        <dbReference type="Google" id="ProtNLM"/>
    </source>
</evidence>
<organism evidence="3 4">
    <name type="scientific">Triparma strigata</name>
    <dbReference type="NCBI Taxonomy" id="1606541"/>
    <lineage>
        <taxon>Eukaryota</taxon>
        <taxon>Sar</taxon>
        <taxon>Stramenopiles</taxon>
        <taxon>Ochrophyta</taxon>
        <taxon>Bolidophyceae</taxon>
        <taxon>Parmales</taxon>
        <taxon>Triparmaceae</taxon>
        <taxon>Triparma</taxon>
    </lineage>
</organism>
<evidence type="ECO:0000313" key="3">
    <source>
        <dbReference type="EMBL" id="GMH85856.1"/>
    </source>
</evidence>
<sequence>MHFFVVCFLVLLVVPSESFTSNQCLLSIRPSLGRKSPSFTSSSFTSSSSFALDAASSGGKAGGRITLLPTEKPVLSFSLSFFSSLLLLPTLSLLLPLGQAAHTLLLLALLLLSLPVAILFAPLAALLSLTISSPKFYDRLLSAYNAAVPTSVDTNAARGVDKLLDKIESSGLSMFLGGGGGDVAEFALWILSPFLGTFLNTVRRFASNVQSSAGEGAEVTAADGLGAAVVNTILDAASSALYDFATLVSSVYAAVCSVVVVLFIALGHI</sequence>
<evidence type="ECO:0000313" key="4">
    <source>
        <dbReference type="Proteomes" id="UP001165085"/>
    </source>
</evidence>
<keyword evidence="1" id="KW-0812">Transmembrane</keyword>
<feature type="signal peptide" evidence="2">
    <location>
        <begin position="1"/>
        <end position="18"/>
    </location>
</feature>
<dbReference type="Proteomes" id="UP001165085">
    <property type="component" value="Unassembled WGS sequence"/>
</dbReference>
<feature type="transmembrane region" description="Helical" evidence="1">
    <location>
        <begin position="104"/>
        <end position="131"/>
    </location>
</feature>
<evidence type="ECO:0000256" key="1">
    <source>
        <dbReference type="SAM" id="Phobius"/>
    </source>
</evidence>
<proteinExistence type="predicted"/>